<name>A0A2I0JS98_PUNGR</name>
<comment type="caution">
    <text evidence="2">The sequence shown here is derived from an EMBL/GenBank/DDBJ whole genome shotgun (WGS) entry which is preliminary data.</text>
</comment>
<evidence type="ECO:0000313" key="3">
    <source>
        <dbReference type="Proteomes" id="UP000233551"/>
    </source>
</evidence>
<proteinExistence type="predicted"/>
<organism evidence="2 3">
    <name type="scientific">Punica granatum</name>
    <name type="common">Pomegranate</name>
    <dbReference type="NCBI Taxonomy" id="22663"/>
    <lineage>
        <taxon>Eukaryota</taxon>
        <taxon>Viridiplantae</taxon>
        <taxon>Streptophyta</taxon>
        <taxon>Embryophyta</taxon>
        <taxon>Tracheophyta</taxon>
        <taxon>Spermatophyta</taxon>
        <taxon>Magnoliopsida</taxon>
        <taxon>eudicotyledons</taxon>
        <taxon>Gunneridae</taxon>
        <taxon>Pentapetalae</taxon>
        <taxon>rosids</taxon>
        <taxon>malvids</taxon>
        <taxon>Myrtales</taxon>
        <taxon>Lythraceae</taxon>
        <taxon>Punica</taxon>
    </lineage>
</organism>
<reference evidence="2 3" key="1">
    <citation type="submission" date="2017-11" db="EMBL/GenBank/DDBJ databases">
        <title>De-novo sequencing of pomegranate (Punica granatum L.) genome.</title>
        <authorList>
            <person name="Akparov Z."/>
            <person name="Amiraslanov A."/>
            <person name="Hajiyeva S."/>
            <person name="Abbasov M."/>
            <person name="Kaur K."/>
            <person name="Hamwieh A."/>
            <person name="Solovyev V."/>
            <person name="Salamov A."/>
            <person name="Braich B."/>
            <person name="Kosarev P."/>
            <person name="Mahmoud A."/>
            <person name="Hajiyev E."/>
            <person name="Babayeva S."/>
            <person name="Izzatullayeva V."/>
            <person name="Mammadov A."/>
            <person name="Mammadov A."/>
            <person name="Sharifova S."/>
            <person name="Ojaghi J."/>
            <person name="Eynullazada K."/>
            <person name="Bayramov B."/>
            <person name="Abdulazimova A."/>
            <person name="Shahmuradov I."/>
        </authorList>
    </citation>
    <scope>NUCLEOTIDE SEQUENCE [LARGE SCALE GENOMIC DNA]</scope>
    <source>
        <strain evidence="3">cv. AG2017</strain>
        <tissue evidence="2">Leaf</tissue>
    </source>
</reference>
<dbReference type="Proteomes" id="UP000233551">
    <property type="component" value="Unassembled WGS sequence"/>
</dbReference>
<feature type="region of interest" description="Disordered" evidence="1">
    <location>
        <begin position="1"/>
        <end position="39"/>
    </location>
</feature>
<protein>
    <submittedName>
        <fullName evidence="2">Uncharacterized protein</fullName>
    </submittedName>
</protein>
<sequence>MAEKGDSHNPGTSCDHGAAGIPSSHPQEACERQLPPKAPPFRETVLGRWDNQYQAFDQRALVGDLFVEVMSGYVEKSGELTQDGGERIQHEDTMGRGLEYCVLGIPKFGGSPQEDPIHRGFGEHNHVSNDALDECVVYRSESPPDTHDVLPWWRDCFEPKTGSRAVHPYLDEGDAGLSMMVPVYVWFSVLLGELLTMDGGSRLKGLNSLKSSEDLWGPIRWHSQLDPFPYSEPLTNLASYIGARGMSDKATRTQEAGGRVRSIQRFAGESVDSHCNRWADRAPG</sequence>
<dbReference type="AlphaFoldDB" id="A0A2I0JS98"/>
<keyword evidence="3" id="KW-1185">Reference proteome</keyword>
<accession>A0A2I0JS98</accession>
<evidence type="ECO:0000256" key="1">
    <source>
        <dbReference type="SAM" id="MobiDB-lite"/>
    </source>
</evidence>
<dbReference type="EMBL" id="PGOL01001316">
    <property type="protein sequence ID" value="PKI59189.1"/>
    <property type="molecule type" value="Genomic_DNA"/>
</dbReference>
<evidence type="ECO:0000313" key="2">
    <source>
        <dbReference type="EMBL" id="PKI59189.1"/>
    </source>
</evidence>
<gene>
    <name evidence="2" type="ORF">CRG98_020418</name>
</gene>